<reference key="2">
    <citation type="submission" date="2011-03" db="EMBL/GenBank/DDBJ databases">
        <title>Complete genome sequence of the thermoacidophilic crenarchaeon Thermoproteus uzoniensis 768-20.</title>
        <authorList>
            <person name="Mardanov A.V."/>
            <person name="Gumerov V.M."/>
            <person name="Beletsky A.V."/>
            <person name="Prokofeva M.I."/>
            <person name="Bonch-Osmolovskaya E.A."/>
            <person name="Ravin N.V."/>
            <person name="Skryabin K.G."/>
        </authorList>
    </citation>
    <scope>NUCLEOTIDE SEQUENCE</scope>
    <source>
        <strain>768-20</strain>
    </source>
</reference>
<dbReference type="PROSITE" id="PS50910">
    <property type="entry name" value="HEPN"/>
    <property type="match status" value="1"/>
</dbReference>
<gene>
    <name evidence="2" type="ordered locus">TUZN_0977</name>
</gene>
<dbReference type="SUPFAM" id="SSF81593">
    <property type="entry name" value="Nucleotidyltransferase substrate binding subunit/domain"/>
    <property type="match status" value="1"/>
</dbReference>
<reference evidence="2 3" key="1">
    <citation type="journal article" date="2011" name="J. Bacteriol.">
        <title>Complete genome sequence of the thermoacidophilic crenarchaeon Thermoproteus uzoniensis 768-20.</title>
        <authorList>
            <person name="Mardanov A.V."/>
            <person name="Gumerov V.M."/>
            <person name="Beletsky A.V."/>
            <person name="Prokofeva M.I."/>
            <person name="Bonch-Osmolovskaya E.A."/>
            <person name="Ravin N.V."/>
            <person name="Skryabin K.G."/>
        </authorList>
    </citation>
    <scope>NUCLEOTIDE SEQUENCE [LARGE SCALE GENOMIC DNA]</scope>
    <source>
        <strain evidence="2 3">768-20</strain>
    </source>
</reference>
<name>F2L614_THEU7</name>
<dbReference type="OrthoDB" id="359241at2157"/>
<dbReference type="Proteomes" id="UP000008138">
    <property type="component" value="Chromosome"/>
</dbReference>
<dbReference type="HOGENOM" id="CLU_123170_2_1_2"/>
<dbReference type="AlphaFoldDB" id="F2L614"/>
<keyword evidence="3" id="KW-1185">Reference proteome</keyword>
<dbReference type="Pfam" id="PF05168">
    <property type="entry name" value="HEPN"/>
    <property type="match status" value="1"/>
</dbReference>
<dbReference type="Gene3D" id="1.20.120.330">
    <property type="entry name" value="Nucleotidyltransferases domain 2"/>
    <property type="match status" value="1"/>
</dbReference>
<feature type="domain" description="HEPN" evidence="1">
    <location>
        <begin position="10"/>
        <end position="121"/>
    </location>
</feature>
<evidence type="ECO:0000313" key="3">
    <source>
        <dbReference type="Proteomes" id="UP000008138"/>
    </source>
</evidence>
<protein>
    <submittedName>
        <fullName evidence="2">HEPN domain protein</fullName>
    </submittedName>
</protein>
<dbReference type="EMBL" id="CP002590">
    <property type="protein sequence ID" value="AEA12459.1"/>
    <property type="molecule type" value="Genomic_DNA"/>
</dbReference>
<dbReference type="eggNOG" id="arCOG01191">
    <property type="taxonomic scope" value="Archaea"/>
</dbReference>
<dbReference type="InterPro" id="IPR007842">
    <property type="entry name" value="HEPN_dom"/>
</dbReference>
<evidence type="ECO:0000259" key="1">
    <source>
        <dbReference type="PROSITE" id="PS50910"/>
    </source>
</evidence>
<sequence length="137" mass="15127">MDVKEYERWMAMARRTLGSAEADAARGDYNWACFKAHQAAEFALEALLYGVGRPAGGRSSTHLAAEVGRLAAVGEDILELCRLLDKFYIPTRYVDAWSEGAPYEYFSRSDAEAAVKAARSIIGFVEEIWRSIGGGRV</sequence>
<proteinExistence type="predicted"/>
<accession>F2L614</accession>
<organism evidence="2 3">
    <name type="scientific">Thermoproteus uzoniensis (strain 768-20)</name>
    <dbReference type="NCBI Taxonomy" id="999630"/>
    <lineage>
        <taxon>Archaea</taxon>
        <taxon>Thermoproteota</taxon>
        <taxon>Thermoprotei</taxon>
        <taxon>Thermoproteales</taxon>
        <taxon>Thermoproteaceae</taxon>
        <taxon>Thermoproteus</taxon>
    </lineage>
</organism>
<dbReference type="KEGG" id="tuz:TUZN_0977"/>
<dbReference type="STRING" id="999630.TUZN_0977"/>
<dbReference type="RefSeq" id="WP_013679795.1">
    <property type="nucleotide sequence ID" value="NC_015315.1"/>
</dbReference>
<dbReference type="SMART" id="SM00748">
    <property type="entry name" value="HEPN"/>
    <property type="match status" value="1"/>
</dbReference>
<evidence type="ECO:0000313" key="2">
    <source>
        <dbReference type="EMBL" id="AEA12459.1"/>
    </source>
</evidence>
<dbReference type="GeneID" id="10360508"/>